<dbReference type="OrthoDB" id="8115500at2"/>
<gene>
    <name evidence="2" type="ORF">NA2_16487</name>
</gene>
<reference evidence="2 3" key="1">
    <citation type="journal article" date="2012" name="J. Bacteriol.">
        <title>Genome Sequence of Nitratireductor pacificus Type Strain pht-3B.</title>
        <authorList>
            <person name="Lai Q."/>
            <person name="Li G."/>
            <person name="Shao Z."/>
        </authorList>
    </citation>
    <scope>NUCLEOTIDE SEQUENCE [LARGE SCALE GENOMIC DNA]</scope>
    <source>
        <strain evidence="3">pht-3B</strain>
    </source>
</reference>
<evidence type="ECO:0000313" key="2">
    <source>
        <dbReference type="EMBL" id="EKF17675.1"/>
    </source>
</evidence>
<name>K2M9K7_9HYPH</name>
<sequence>MTSTKVHINTKALTIEIEGEDDFVRTYLDRLLPIIERIGSDDGQPEGERPAGDADPDDRPSVTGKSRPEKVPAEPRQPRKASRRAGPSCRQRIKALRDEGFFNEPHGIAEIVEKLRQDGHVYSLNQVGAALSTMSGSNEIRRASVDGRYRYFFGDAKVDAADEAKAS</sequence>
<organism evidence="2 3">
    <name type="scientific">Nitratireductor pacificus pht-3B</name>
    <dbReference type="NCBI Taxonomy" id="391937"/>
    <lineage>
        <taxon>Bacteria</taxon>
        <taxon>Pseudomonadati</taxon>
        <taxon>Pseudomonadota</taxon>
        <taxon>Alphaproteobacteria</taxon>
        <taxon>Hyphomicrobiales</taxon>
        <taxon>Phyllobacteriaceae</taxon>
        <taxon>Nitratireductor</taxon>
    </lineage>
</organism>
<evidence type="ECO:0000256" key="1">
    <source>
        <dbReference type="SAM" id="MobiDB-lite"/>
    </source>
</evidence>
<proteinExistence type="predicted"/>
<dbReference type="Proteomes" id="UP000006786">
    <property type="component" value="Unassembled WGS sequence"/>
</dbReference>
<dbReference type="EMBL" id="AMRM01000020">
    <property type="protein sequence ID" value="EKF17675.1"/>
    <property type="molecule type" value="Genomic_DNA"/>
</dbReference>
<feature type="region of interest" description="Disordered" evidence="1">
    <location>
        <begin position="37"/>
        <end position="90"/>
    </location>
</feature>
<dbReference type="AlphaFoldDB" id="K2M9K7"/>
<feature type="compositionally biased region" description="Basic and acidic residues" evidence="1">
    <location>
        <begin position="46"/>
        <end position="77"/>
    </location>
</feature>
<dbReference type="PATRIC" id="fig|391937.3.peg.3386"/>
<dbReference type="RefSeq" id="WP_008598187.1">
    <property type="nucleotide sequence ID" value="NZ_AMRM01000020.1"/>
</dbReference>
<comment type="caution">
    <text evidence="2">The sequence shown here is derived from an EMBL/GenBank/DDBJ whole genome shotgun (WGS) entry which is preliminary data.</text>
</comment>
<evidence type="ECO:0000313" key="3">
    <source>
        <dbReference type="Proteomes" id="UP000006786"/>
    </source>
</evidence>
<keyword evidence="3" id="KW-1185">Reference proteome</keyword>
<accession>K2M9K7</accession>
<protein>
    <submittedName>
        <fullName evidence="2">Uncharacterized protein</fullName>
    </submittedName>
</protein>